<comment type="caution">
    <text evidence="2">The sequence shown here is derived from an EMBL/GenBank/DDBJ whole genome shotgun (WGS) entry which is preliminary data.</text>
</comment>
<dbReference type="AlphaFoldDB" id="A0A8S9KNP7"/>
<accession>A0A8S9KNP7</accession>
<feature type="region of interest" description="Disordered" evidence="1">
    <location>
        <begin position="18"/>
        <end position="45"/>
    </location>
</feature>
<feature type="compositionally biased region" description="Polar residues" evidence="1">
    <location>
        <begin position="18"/>
        <end position="37"/>
    </location>
</feature>
<reference evidence="2" key="1">
    <citation type="submission" date="2019-12" db="EMBL/GenBank/DDBJ databases">
        <title>Genome sequencing and annotation of Brassica cretica.</title>
        <authorList>
            <person name="Studholme D.J."/>
            <person name="Sarris P.F."/>
        </authorList>
    </citation>
    <scope>NUCLEOTIDE SEQUENCE</scope>
    <source>
        <strain evidence="2">PFS-001/15</strain>
        <tissue evidence="2">Leaf</tissue>
    </source>
</reference>
<dbReference type="EMBL" id="QGKW02000717">
    <property type="protein sequence ID" value="KAF2595662.1"/>
    <property type="molecule type" value="Genomic_DNA"/>
</dbReference>
<gene>
    <name evidence="2" type="ORF">F2Q68_00009388</name>
</gene>
<dbReference type="Proteomes" id="UP000712281">
    <property type="component" value="Unassembled WGS sequence"/>
</dbReference>
<evidence type="ECO:0000313" key="3">
    <source>
        <dbReference type="Proteomes" id="UP000712281"/>
    </source>
</evidence>
<protein>
    <submittedName>
        <fullName evidence="2">Uncharacterized protein</fullName>
    </submittedName>
</protein>
<name>A0A8S9KNP7_BRACR</name>
<organism evidence="2 3">
    <name type="scientific">Brassica cretica</name>
    <name type="common">Mustard</name>
    <dbReference type="NCBI Taxonomy" id="69181"/>
    <lineage>
        <taxon>Eukaryota</taxon>
        <taxon>Viridiplantae</taxon>
        <taxon>Streptophyta</taxon>
        <taxon>Embryophyta</taxon>
        <taxon>Tracheophyta</taxon>
        <taxon>Spermatophyta</taxon>
        <taxon>Magnoliopsida</taxon>
        <taxon>eudicotyledons</taxon>
        <taxon>Gunneridae</taxon>
        <taxon>Pentapetalae</taxon>
        <taxon>rosids</taxon>
        <taxon>malvids</taxon>
        <taxon>Brassicales</taxon>
        <taxon>Brassicaceae</taxon>
        <taxon>Brassiceae</taxon>
        <taxon>Brassica</taxon>
    </lineage>
</organism>
<evidence type="ECO:0000256" key="1">
    <source>
        <dbReference type="SAM" id="MobiDB-lite"/>
    </source>
</evidence>
<evidence type="ECO:0000313" key="2">
    <source>
        <dbReference type="EMBL" id="KAF2595662.1"/>
    </source>
</evidence>
<proteinExistence type="predicted"/>
<sequence length="109" mass="11409">MEDMDFGQASIDNIATTSSDKSTAISVDTAHQTSIDDTSPEARRDGRASELVLLGYRTLLDGGSSWRMEFDFCGSNGLAAGSAFSVPLAIPLIRSGIGSEGFVDVAAQC</sequence>